<feature type="signal peptide" evidence="2">
    <location>
        <begin position="1"/>
        <end position="21"/>
    </location>
</feature>
<dbReference type="Gene3D" id="3.20.20.190">
    <property type="entry name" value="Phosphatidylinositol (PI) phosphodiesterase"/>
    <property type="match status" value="1"/>
</dbReference>
<dbReference type="PANTHER" id="PTHR13593:SF80">
    <property type="entry name" value="PLC-LIKE PHOSPHODIESTERASE"/>
    <property type="match status" value="1"/>
</dbReference>
<keyword evidence="1" id="KW-1133">Transmembrane helix</keyword>
<protein>
    <recommendedName>
        <fullName evidence="5">PLC-like phosphodiesterase</fullName>
    </recommendedName>
</protein>
<dbReference type="EMBL" id="CAJVRM010000222">
    <property type="protein sequence ID" value="CAG8977537.1"/>
    <property type="molecule type" value="Genomic_DNA"/>
</dbReference>
<feature type="chain" id="PRO_5040303127" description="PLC-like phosphodiesterase" evidence="2">
    <location>
        <begin position="22"/>
        <end position="385"/>
    </location>
</feature>
<evidence type="ECO:0000313" key="3">
    <source>
        <dbReference type="EMBL" id="CAG8977537.1"/>
    </source>
</evidence>
<feature type="transmembrane region" description="Helical" evidence="1">
    <location>
        <begin position="365"/>
        <end position="384"/>
    </location>
</feature>
<organism evidence="3 4">
    <name type="scientific">Hymenoscyphus albidus</name>
    <dbReference type="NCBI Taxonomy" id="595503"/>
    <lineage>
        <taxon>Eukaryota</taxon>
        <taxon>Fungi</taxon>
        <taxon>Dikarya</taxon>
        <taxon>Ascomycota</taxon>
        <taxon>Pezizomycotina</taxon>
        <taxon>Leotiomycetes</taxon>
        <taxon>Helotiales</taxon>
        <taxon>Helotiaceae</taxon>
        <taxon>Hymenoscyphus</taxon>
    </lineage>
</organism>
<keyword evidence="4" id="KW-1185">Reference proteome</keyword>
<dbReference type="GO" id="GO:0006629">
    <property type="term" value="P:lipid metabolic process"/>
    <property type="evidence" value="ECO:0007669"/>
    <property type="project" value="InterPro"/>
</dbReference>
<reference evidence="3" key="1">
    <citation type="submission" date="2021-07" db="EMBL/GenBank/DDBJ databases">
        <authorList>
            <person name="Durling M."/>
        </authorList>
    </citation>
    <scope>NUCLEOTIDE SEQUENCE</scope>
</reference>
<evidence type="ECO:0008006" key="5">
    <source>
        <dbReference type="Google" id="ProtNLM"/>
    </source>
</evidence>
<keyword evidence="1" id="KW-0472">Membrane</keyword>
<sequence>MLLPLLSISTALLSLAGFVQAIPQAIPSRPASSNTPTRAPISLAPAATGTTACNNSPDLCNRNYNNITHMGAHNSAFLRDSATSFSTAGNQFYNASVALSAGIRLLQAQVHLENGVLRLCHTTCGLLDAGLLVDWLGQIKSWMDANVNEVVTIILVNSDNQPAATFGSLFASSGISTYGYTPASTSAATTWPTLQTLIAAKTRLITFIASIDYDTTYPYLLPEFNYVFETAFGVLDINGFNCTLDRPSTQRSATTALSAGYMGMLNHFLDTDQGLGITVPDVGNLTIVNGPSTSVSGALGTQGSQCMTEWGVKPTFILVNFFNVGPAMAVADNLNGIRAVGRTDVSTDVLTASSKSGGSIQNGRSWFGIAGSAMGVIAIGNFVWM</sequence>
<keyword evidence="1" id="KW-0812">Transmembrane</keyword>
<gene>
    <name evidence="3" type="ORF">HYALB_00008718</name>
</gene>
<evidence type="ECO:0000256" key="2">
    <source>
        <dbReference type="SAM" id="SignalP"/>
    </source>
</evidence>
<dbReference type="Proteomes" id="UP000701801">
    <property type="component" value="Unassembled WGS sequence"/>
</dbReference>
<dbReference type="Pfam" id="PF26146">
    <property type="entry name" value="PI-PLC_X"/>
    <property type="match status" value="1"/>
</dbReference>
<evidence type="ECO:0000256" key="1">
    <source>
        <dbReference type="SAM" id="Phobius"/>
    </source>
</evidence>
<proteinExistence type="predicted"/>
<dbReference type="GO" id="GO:0008081">
    <property type="term" value="F:phosphoric diester hydrolase activity"/>
    <property type="evidence" value="ECO:0007669"/>
    <property type="project" value="InterPro"/>
</dbReference>
<accession>A0A9N9Q7K0</accession>
<dbReference type="InterPro" id="IPR017946">
    <property type="entry name" value="PLC-like_Pdiesterase_TIM-brl"/>
</dbReference>
<evidence type="ECO:0000313" key="4">
    <source>
        <dbReference type="Proteomes" id="UP000701801"/>
    </source>
</evidence>
<dbReference type="PANTHER" id="PTHR13593">
    <property type="match status" value="1"/>
</dbReference>
<dbReference type="SUPFAM" id="SSF51695">
    <property type="entry name" value="PLC-like phosphodiesterases"/>
    <property type="match status" value="1"/>
</dbReference>
<dbReference type="InterPro" id="IPR051057">
    <property type="entry name" value="PI-PLC_domain"/>
</dbReference>
<dbReference type="OrthoDB" id="7984201at2759"/>
<keyword evidence="2" id="KW-0732">Signal</keyword>
<dbReference type="AlphaFoldDB" id="A0A9N9Q7K0"/>
<name>A0A9N9Q7K0_9HELO</name>
<comment type="caution">
    <text evidence="3">The sequence shown here is derived from an EMBL/GenBank/DDBJ whole genome shotgun (WGS) entry which is preliminary data.</text>
</comment>